<dbReference type="Proteomes" id="UP000013940">
    <property type="component" value="Chromosome"/>
</dbReference>
<name>A0A2C9ELV4_PSEPH</name>
<evidence type="ECO:0008006" key="3">
    <source>
        <dbReference type="Google" id="ProtNLM"/>
    </source>
</evidence>
<reference evidence="2" key="1">
    <citation type="journal article" date="2014" name="Genome Announc.">
        <title>Full-genome sequence of the plant growth-promoting bacterium Pseudomonas protegens CHA0.</title>
        <authorList>
            <person name="Jousset A."/>
            <person name="Schuldes J."/>
            <person name="Keel C."/>
            <person name="Maurhofer M."/>
            <person name="Daniel R."/>
            <person name="Scheu S."/>
            <person name="Thuermer A."/>
        </authorList>
    </citation>
    <scope>NUCLEOTIDE SEQUENCE [LARGE SCALE GENOMIC DNA]</scope>
    <source>
        <strain evidence="2">DSM 19095 / LMG 27888 / CFBP 6595 / CHA0</strain>
    </source>
</reference>
<proteinExistence type="predicted"/>
<accession>A0A2C9ELV4</accession>
<dbReference type="HOGENOM" id="CLU_2047682_0_0_6"/>
<sequence length="120" mass="12458">MPAKTADRTTLNCLYSAHDQTALFAGKPTPTRGNCCAGEGIENAPPGRGLCFISKTAPLDVLHAKGAAPLLAMTQLLESLSRAEPGNADDANLQQISNAAAIVLRDSCALLGVMGRRLQA</sequence>
<evidence type="ECO:0000313" key="1">
    <source>
        <dbReference type="EMBL" id="AGL84643.1"/>
    </source>
</evidence>
<dbReference type="EMBL" id="CP003190">
    <property type="protein sequence ID" value="AGL84643.1"/>
    <property type="molecule type" value="Genomic_DNA"/>
</dbReference>
<dbReference type="AlphaFoldDB" id="A0A2C9ELV4"/>
<dbReference type="KEGG" id="pprc:PFLCHA0_c28730"/>
<protein>
    <recommendedName>
        <fullName evidence="3">DUF3077 domain-containing protein</fullName>
    </recommendedName>
</protein>
<organism evidence="1 2">
    <name type="scientific">Pseudomonas protegens (strain DSM 19095 / LMG 27888 / CFBP 6595 / CHA0)</name>
    <dbReference type="NCBI Taxonomy" id="1124983"/>
    <lineage>
        <taxon>Bacteria</taxon>
        <taxon>Pseudomonadati</taxon>
        <taxon>Pseudomonadota</taxon>
        <taxon>Gammaproteobacteria</taxon>
        <taxon>Pseudomonadales</taxon>
        <taxon>Pseudomonadaceae</taxon>
        <taxon>Pseudomonas</taxon>
    </lineage>
</organism>
<gene>
    <name evidence="1" type="ORF">PFLCHA0_c28730</name>
</gene>
<evidence type="ECO:0000313" key="2">
    <source>
        <dbReference type="Proteomes" id="UP000013940"/>
    </source>
</evidence>